<feature type="binding site" evidence="11">
    <location>
        <position position="177"/>
    </location>
    <ligand>
        <name>Mg(2+)</name>
        <dbReference type="ChEBI" id="CHEBI:18420"/>
    </ligand>
</feature>
<dbReference type="SUPFAM" id="SSF52540">
    <property type="entry name" value="P-loop containing nucleoside triphosphate hydrolases"/>
    <property type="match status" value="1"/>
</dbReference>
<gene>
    <name evidence="12" type="ORF">DLAC_03365</name>
</gene>
<feature type="binding site" evidence="10">
    <location>
        <begin position="196"/>
        <end position="200"/>
    </location>
    <ligand>
        <name>GTP</name>
        <dbReference type="ChEBI" id="CHEBI:37565"/>
    </ligand>
</feature>
<proteinExistence type="inferred from homology"/>
<organism evidence="12 13">
    <name type="scientific">Tieghemostelium lacteum</name>
    <name type="common">Slime mold</name>
    <name type="synonym">Dictyostelium lacteum</name>
    <dbReference type="NCBI Taxonomy" id="361077"/>
    <lineage>
        <taxon>Eukaryota</taxon>
        <taxon>Amoebozoa</taxon>
        <taxon>Evosea</taxon>
        <taxon>Eumycetozoa</taxon>
        <taxon>Dictyostelia</taxon>
        <taxon>Dictyosteliales</taxon>
        <taxon>Raperosteliaceae</taxon>
        <taxon>Tieghemostelium</taxon>
    </lineage>
</organism>
<dbReference type="InterPro" id="IPR011025">
    <property type="entry name" value="GproteinA_insert"/>
</dbReference>
<dbReference type="GO" id="GO:0031683">
    <property type="term" value="F:G-protein beta/gamma-subunit complex binding"/>
    <property type="evidence" value="ECO:0007669"/>
    <property type="project" value="InterPro"/>
</dbReference>
<dbReference type="InterPro" id="IPR027417">
    <property type="entry name" value="P-loop_NTPase"/>
</dbReference>
<feature type="binding site" evidence="10">
    <location>
        <begin position="171"/>
        <end position="177"/>
    </location>
    <ligand>
        <name>GTP</name>
        <dbReference type="ChEBI" id="CHEBI:37565"/>
    </ligand>
</feature>
<comment type="caution">
    <text evidence="12">The sequence shown here is derived from an EMBL/GenBank/DDBJ whole genome shotgun (WGS) entry which is preliminary data.</text>
</comment>
<dbReference type="GO" id="GO:0046872">
    <property type="term" value="F:metal ion binding"/>
    <property type="evidence" value="ECO:0007669"/>
    <property type="project" value="UniProtKB-KW"/>
</dbReference>
<dbReference type="GO" id="GO:0005737">
    <property type="term" value="C:cytoplasm"/>
    <property type="evidence" value="ECO:0007669"/>
    <property type="project" value="TreeGrafter"/>
</dbReference>
<dbReference type="AlphaFoldDB" id="A0A152A1T7"/>
<dbReference type="GO" id="GO:0001664">
    <property type="term" value="F:G protein-coupled receptor binding"/>
    <property type="evidence" value="ECO:0007669"/>
    <property type="project" value="TreeGrafter"/>
</dbReference>
<evidence type="ECO:0000256" key="3">
    <source>
        <dbReference type="ARBA" id="ARBA00022723"/>
    </source>
</evidence>
<reference evidence="12 13" key="1">
    <citation type="submission" date="2015-12" db="EMBL/GenBank/DDBJ databases">
        <title>Dictyostelia acquired genes for synthesis and detection of signals that induce cell-type specialization by lateral gene transfer from prokaryotes.</title>
        <authorList>
            <person name="Gloeckner G."/>
            <person name="Schaap P."/>
        </authorList>
    </citation>
    <scope>NUCLEOTIDE SEQUENCE [LARGE SCALE GENOMIC DNA]</scope>
    <source>
        <strain evidence="12 13">TK</strain>
    </source>
</reference>
<dbReference type="Gene3D" id="3.40.50.300">
    <property type="entry name" value="P-loop containing nucleotide triphosphate hydrolases"/>
    <property type="match status" value="1"/>
</dbReference>
<keyword evidence="6 10" id="KW-0342">GTP-binding</keyword>
<dbReference type="InterPro" id="IPR001408">
    <property type="entry name" value="Gprotein_alpha_I"/>
</dbReference>
<dbReference type="GO" id="GO:0005834">
    <property type="term" value="C:heterotrimeric G-protein complex"/>
    <property type="evidence" value="ECO:0007669"/>
    <property type="project" value="TreeGrafter"/>
</dbReference>
<evidence type="ECO:0000256" key="10">
    <source>
        <dbReference type="PIRSR" id="PIRSR601019-1"/>
    </source>
</evidence>
<accession>A0A152A1T7</accession>
<dbReference type="FunCoup" id="A0A152A1T7">
    <property type="interactions" value="7"/>
</dbReference>
<evidence type="ECO:0000256" key="6">
    <source>
        <dbReference type="ARBA" id="ARBA00023134"/>
    </source>
</evidence>
<evidence type="ECO:0000256" key="1">
    <source>
        <dbReference type="ARBA" id="ARBA00005804"/>
    </source>
</evidence>
<dbReference type="Gene3D" id="1.10.400.10">
    <property type="entry name" value="GI Alpha 1, domain 2-like"/>
    <property type="match status" value="1"/>
</dbReference>
<dbReference type="GO" id="GO:0003924">
    <property type="term" value="F:GTPase activity"/>
    <property type="evidence" value="ECO:0007669"/>
    <property type="project" value="InterPro"/>
</dbReference>
<protein>
    <submittedName>
        <fullName evidence="12">G-protein subunit alpha 9</fullName>
    </submittedName>
</protein>
<evidence type="ECO:0000256" key="4">
    <source>
        <dbReference type="ARBA" id="ARBA00022741"/>
    </source>
</evidence>
<keyword evidence="3 11" id="KW-0479">Metal-binding</keyword>
<dbReference type="PRINTS" id="PR00318">
    <property type="entry name" value="GPROTEINA"/>
</dbReference>
<dbReference type="PRINTS" id="PR00441">
    <property type="entry name" value="GPROTEINAI"/>
</dbReference>
<evidence type="ECO:0000256" key="2">
    <source>
        <dbReference type="ARBA" id="ARBA00022707"/>
    </source>
</evidence>
<dbReference type="PANTHER" id="PTHR10218">
    <property type="entry name" value="GTP-BINDING PROTEIN ALPHA SUBUNIT"/>
    <property type="match status" value="1"/>
</dbReference>
<dbReference type="SMART" id="SM00275">
    <property type="entry name" value="G_alpha"/>
    <property type="match status" value="1"/>
</dbReference>
<comment type="similarity">
    <text evidence="1">Belongs to the G-alpha family.</text>
</comment>
<dbReference type="OrthoDB" id="5817230at2759"/>
<evidence type="ECO:0000313" key="13">
    <source>
        <dbReference type="Proteomes" id="UP000076078"/>
    </source>
</evidence>
<keyword evidence="8" id="KW-0807">Transducer</keyword>
<dbReference type="PANTHER" id="PTHR10218:SF362">
    <property type="entry name" value="G PROTEIN ALPHA O SUBUNIT"/>
    <property type="match status" value="1"/>
</dbReference>
<keyword evidence="9" id="KW-0449">Lipoprotein</keyword>
<dbReference type="PROSITE" id="PS51882">
    <property type="entry name" value="G_ALPHA"/>
    <property type="match status" value="1"/>
</dbReference>
<dbReference type="InParanoid" id="A0A152A1T7"/>
<evidence type="ECO:0000256" key="9">
    <source>
        <dbReference type="ARBA" id="ARBA00023288"/>
    </source>
</evidence>
<feature type="binding site" evidence="11">
    <location>
        <position position="43"/>
    </location>
    <ligand>
        <name>Mg(2+)</name>
        <dbReference type="ChEBI" id="CHEBI:18420"/>
    </ligand>
</feature>
<dbReference type="Pfam" id="PF00503">
    <property type="entry name" value="G-alpha"/>
    <property type="match status" value="1"/>
</dbReference>
<dbReference type="GO" id="GO:0007188">
    <property type="term" value="P:adenylate cyclase-modulating G protein-coupled receptor signaling pathway"/>
    <property type="evidence" value="ECO:0007669"/>
    <property type="project" value="InterPro"/>
</dbReference>
<dbReference type="EMBL" id="LODT01000016">
    <property type="protein sequence ID" value="KYR00208.1"/>
    <property type="molecule type" value="Genomic_DNA"/>
</dbReference>
<evidence type="ECO:0000256" key="8">
    <source>
        <dbReference type="ARBA" id="ARBA00023224"/>
    </source>
</evidence>
<evidence type="ECO:0000256" key="5">
    <source>
        <dbReference type="ARBA" id="ARBA00022842"/>
    </source>
</evidence>
<dbReference type="STRING" id="361077.A0A152A1T7"/>
<name>A0A152A1T7_TIELA</name>
<dbReference type="OMA" id="QMRYIHT"/>
<dbReference type="CDD" id="cd00066">
    <property type="entry name" value="G-alpha"/>
    <property type="match status" value="1"/>
</dbReference>
<dbReference type="SUPFAM" id="SSF47895">
    <property type="entry name" value="Transducin (alpha subunit), insertion domain"/>
    <property type="match status" value="1"/>
</dbReference>
<dbReference type="FunFam" id="3.40.50.300:FF:002307">
    <property type="entry name" value="Guanine nucleotide-binding protein G(k) subunit alpha"/>
    <property type="match status" value="1"/>
</dbReference>
<keyword evidence="13" id="KW-1185">Reference proteome</keyword>
<keyword evidence="5 11" id="KW-0460">Magnesium</keyword>
<dbReference type="GO" id="GO:0005525">
    <property type="term" value="F:GTP binding"/>
    <property type="evidence" value="ECO:0007669"/>
    <property type="project" value="UniProtKB-KW"/>
</dbReference>
<feature type="binding site" evidence="10">
    <location>
        <position position="320"/>
    </location>
    <ligand>
        <name>GTP</name>
        <dbReference type="ChEBI" id="CHEBI:37565"/>
    </ligand>
</feature>
<dbReference type="Proteomes" id="UP000076078">
    <property type="component" value="Unassembled WGS sequence"/>
</dbReference>
<feature type="binding site" evidence="10">
    <location>
        <begin position="265"/>
        <end position="268"/>
    </location>
    <ligand>
        <name>GTP</name>
        <dbReference type="ChEBI" id="CHEBI:37565"/>
    </ligand>
</feature>
<dbReference type="InterPro" id="IPR001019">
    <property type="entry name" value="Gprotein_alpha_su"/>
</dbReference>
<keyword evidence="2" id="KW-0519">Myristate</keyword>
<evidence type="ECO:0000313" key="12">
    <source>
        <dbReference type="EMBL" id="KYR00208.1"/>
    </source>
</evidence>
<evidence type="ECO:0000256" key="11">
    <source>
        <dbReference type="PIRSR" id="PIRSR601019-2"/>
    </source>
</evidence>
<keyword evidence="7" id="KW-0564">Palmitate</keyword>
<keyword evidence="4 10" id="KW-0547">Nucleotide-binding</keyword>
<sequence length="346" mass="40038">MGCGASIESKESKLIDKDLANERKIMYREMKLLLLGTGDSGKSTIAKQMRYIHTTGFNEDEISNFKDILQQNVLSCINILCRQILEHDLKLDSENKTLLEKVDYFSEINPFELPLTSDLGKEIEMVWSNEQIKKFYVDVGRIFLPEVAGYCLSQVARISTDDFKPNEEDILKCRQRTTGMKETVFTVEDVKFRLLDVGGQKNERRKWIHYFEDVKTIIFCASLSDYDIDLAEEAGINRMHDSLKLWEEIINNPFFKNTSVVLFLNKNDIFKEKISRIPLTKCFPEYPGPNDYDKALEYIRNKYFVCVPAGRSVLAHVTTATDRENITVVFDAVRRTVIAQVLKMNY</sequence>
<evidence type="ECO:0000256" key="7">
    <source>
        <dbReference type="ARBA" id="ARBA00023139"/>
    </source>
</evidence>